<feature type="compositionally biased region" description="Basic and acidic residues" evidence="1">
    <location>
        <begin position="359"/>
        <end position="369"/>
    </location>
</feature>
<organism evidence="2 3">
    <name type="scientific">Phakopsora pachyrhizi</name>
    <name type="common">Asian soybean rust disease fungus</name>
    <dbReference type="NCBI Taxonomy" id="170000"/>
    <lineage>
        <taxon>Eukaryota</taxon>
        <taxon>Fungi</taxon>
        <taxon>Dikarya</taxon>
        <taxon>Basidiomycota</taxon>
        <taxon>Pucciniomycotina</taxon>
        <taxon>Pucciniomycetes</taxon>
        <taxon>Pucciniales</taxon>
        <taxon>Phakopsoraceae</taxon>
        <taxon>Phakopsora</taxon>
    </lineage>
</organism>
<feature type="compositionally biased region" description="Polar residues" evidence="1">
    <location>
        <begin position="277"/>
        <end position="286"/>
    </location>
</feature>
<dbReference type="EMBL" id="CALTRL010006031">
    <property type="protein sequence ID" value="CAH7688932.1"/>
    <property type="molecule type" value="Genomic_DNA"/>
</dbReference>
<evidence type="ECO:0000313" key="3">
    <source>
        <dbReference type="Proteomes" id="UP001153365"/>
    </source>
</evidence>
<reference evidence="2" key="1">
    <citation type="submission" date="2022-06" db="EMBL/GenBank/DDBJ databases">
        <authorList>
            <consortium name="SYNGENTA / RWTH Aachen University"/>
        </authorList>
    </citation>
    <scope>NUCLEOTIDE SEQUENCE</scope>
</reference>
<keyword evidence="3" id="KW-1185">Reference proteome</keyword>
<comment type="caution">
    <text evidence="2">The sequence shown here is derived from an EMBL/GenBank/DDBJ whole genome shotgun (WGS) entry which is preliminary data.</text>
</comment>
<protein>
    <submittedName>
        <fullName evidence="2">Uncharacterized protein</fullName>
    </submittedName>
</protein>
<dbReference type="AlphaFoldDB" id="A0AAV0BNR1"/>
<feature type="region of interest" description="Disordered" evidence="1">
    <location>
        <begin position="248"/>
        <end position="303"/>
    </location>
</feature>
<gene>
    <name evidence="2" type="ORF">PPACK8108_LOCUS23974</name>
</gene>
<feature type="compositionally biased region" description="Polar residues" evidence="1">
    <location>
        <begin position="531"/>
        <end position="543"/>
    </location>
</feature>
<feature type="region of interest" description="Disordered" evidence="1">
    <location>
        <begin position="1"/>
        <end position="34"/>
    </location>
</feature>
<sequence length="610" mass="67560">MLIKSNSLTSNHVLPLDPALDEDSSHKKQGDGAEISVATAQINEIQVIDDSRKPSLSNHPHPGNYAQIIKSGGKASEDRAQQKESSTTGADPSPTSKRKRSSTADGPPAPRKSYPRTKPPEQLEREALIEKENPNATKNELRSLKLRALHATRIAEREKDMSEREKARRLRLREYVRKKREEERHMKAQGLIGSENVSVGSKSMDDGAGDNSISFSTDLNCSFHSAPGTTNPCTLSSQIVRSKSIPEWHDPQLLSSPGIPCTPVNQNGGNGFSSNNLTKSATTVSSSDKKPRRQSSSRVKTPEQLALEAAIEKQNPHATKSQLKSLKLRALHAGRIAERELNLSGKDKARRLKLREYMRRRRDEERTQKGELPLDPNSDLMPHVKSVFQVDSKQIPAPSTNKGSSDTNPSPSPNISRELNSSTELNAADRLAAFSIMELNNYQPQQFSQAPQPSQNHQHANMHLHPLFQMPMSDSALHVENQFSSVIEPSYGLNEPWAQIQQRNIETINAEQEAQKALHAALEEAIYTKATGENKSSNTNHPQENPEIKVETNEGHDTERLAMLEEERIRVAEEEILGVERARIAADQEMAMIAAAAAEVERAQIASSRS</sequence>
<feature type="compositionally biased region" description="Polar residues" evidence="1">
    <location>
        <begin position="83"/>
        <end position="95"/>
    </location>
</feature>
<feature type="region of interest" description="Disordered" evidence="1">
    <location>
        <begin position="359"/>
        <end position="381"/>
    </location>
</feature>
<feature type="region of interest" description="Disordered" evidence="1">
    <location>
        <begin position="46"/>
        <end position="121"/>
    </location>
</feature>
<evidence type="ECO:0000256" key="1">
    <source>
        <dbReference type="SAM" id="MobiDB-lite"/>
    </source>
</evidence>
<evidence type="ECO:0000313" key="2">
    <source>
        <dbReference type="EMBL" id="CAH7688932.1"/>
    </source>
</evidence>
<name>A0AAV0BNR1_PHAPC</name>
<accession>A0AAV0BNR1</accession>
<dbReference type="Proteomes" id="UP001153365">
    <property type="component" value="Unassembled WGS sequence"/>
</dbReference>
<feature type="region of interest" description="Disordered" evidence="1">
    <location>
        <begin position="530"/>
        <end position="557"/>
    </location>
</feature>
<feature type="compositionally biased region" description="Basic and acidic residues" evidence="1">
    <location>
        <begin position="544"/>
        <end position="557"/>
    </location>
</feature>
<feature type="region of interest" description="Disordered" evidence="1">
    <location>
        <begin position="393"/>
        <end position="420"/>
    </location>
</feature>
<feature type="compositionally biased region" description="Polar residues" evidence="1">
    <location>
        <begin position="1"/>
        <end position="12"/>
    </location>
</feature>
<proteinExistence type="predicted"/>